<accession>A0ABT2YUE5</accession>
<keyword evidence="4 9" id="KW-0812">Transmembrane</keyword>
<keyword evidence="3 9" id="KW-0997">Cell inner membrane</keyword>
<evidence type="ECO:0000313" key="10">
    <source>
        <dbReference type="EMBL" id="MCV2403229.1"/>
    </source>
</evidence>
<comment type="function">
    <text evidence="9">Part of a membrane-bound complex that couples electron transfer with translocation of ions across the membrane.</text>
</comment>
<comment type="similarity">
    <text evidence="9">Belongs to the NqrDE/RnfAE family.</text>
</comment>
<proteinExistence type="inferred from homology"/>
<dbReference type="NCBIfam" id="TIGR01948">
    <property type="entry name" value="rnfE"/>
    <property type="match status" value="1"/>
</dbReference>
<evidence type="ECO:0000313" key="11">
    <source>
        <dbReference type="Proteomes" id="UP001209713"/>
    </source>
</evidence>
<dbReference type="InterPro" id="IPR010968">
    <property type="entry name" value="RnfE"/>
</dbReference>
<feature type="transmembrane region" description="Helical" evidence="9">
    <location>
        <begin position="155"/>
        <end position="175"/>
    </location>
</feature>
<dbReference type="EC" id="7.-.-.-" evidence="9"/>
<keyword evidence="6 9" id="KW-0249">Electron transport</keyword>
<gene>
    <name evidence="9" type="primary">rnfE</name>
    <name evidence="10" type="ORF">OFY17_10095</name>
</gene>
<dbReference type="NCBIfam" id="NF009070">
    <property type="entry name" value="PRK12405.1"/>
    <property type="match status" value="1"/>
</dbReference>
<dbReference type="InterPro" id="IPR003667">
    <property type="entry name" value="NqrDE/RnfAE"/>
</dbReference>
<feature type="transmembrane region" description="Helical" evidence="9">
    <location>
        <begin position="73"/>
        <end position="93"/>
    </location>
</feature>
<dbReference type="PANTHER" id="PTHR30586">
    <property type="entry name" value="ELECTRON TRANSPORT COMPLEX PROTEIN RNFE"/>
    <property type="match status" value="1"/>
</dbReference>
<evidence type="ECO:0000256" key="8">
    <source>
        <dbReference type="ARBA" id="ARBA00023136"/>
    </source>
</evidence>
<evidence type="ECO:0000256" key="4">
    <source>
        <dbReference type="ARBA" id="ARBA00022692"/>
    </source>
</evidence>
<evidence type="ECO:0000256" key="2">
    <source>
        <dbReference type="ARBA" id="ARBA00022448"/>
    </source>
</evidence>
<evidence type="ECO:0000256" key="5">
    <source>
        <dbReference type="ARBA" id="ARBA00022967"/>
    </source>
</evidence>
<keyword evidence="2 9" id="KW-0813">Transport</keyword>
<evidence type="ECO:0000256" key="7">
    <source>
        <dbReference type="ARBA" id="ARBA00022989"/>
    </source>
</evidence>
<name>A0ABT2YUE5_9GAMM</name>
<keyword evidence="7 9" id="KW-1133">Transmembrane helix</keyword>
<dbReference type="EMBL" id="JAOVZB010000004">
    <property type="protein sequence ID" value="MCV2403229.1"/>
    <property type="molecule type" value="Genomic_DNA"/>
</dbReference>
<dbReference type="HAMAP" id="MF_00478">
    <property type="entry name" value="RsxE_RnfE"/>
    <property type="match status" value="1"/>
</dbReference>
<dbReference type="Pfam" id="PF02508">
    <property type="entry name" value="Rnf-Nqr"/>
    <property type="match status" value="1"/>
</dbReference>
<comment type="subunit">
    <text evidence="9">The complex is composed of six subunits: RnfA, RnfB, RnfC, RnfD, RnfE and RnfG.</text>
</comment>
<organism evidence="10 11">
    <name type="scientific">Marinomonas sargassi</name>
    <dbReference type="NCBI Taxonomy" id="2984494"/>
    <lineage>
        <taxon>Bacteria</taxon>
        <taxon>Pseudomonadati</taxon>
        <taxon>Pseudomonadota</taxon>
        <taxon>Gammaproteobacteria</taxon>
        <taxon>Oceanospirillales</taxon>
        <taxon>Oceanospirillaceae</taxon>
        <taxon>Marinomonas</taxon>
    </lineage>
</organism>
<dbReference type="PANTHER" id="PTHR30586:SF0">
    <property type="entry name" value="ION-TRANSLOCATING OXIDOREDUCTASE COMPLEX SUBUNIT E"/>
    <property type="match status" value="1"/>
</dbReference>
<feature type="transmembrane region" description="Helical" evidence="9">
    <location>
        <begin position="213"/>
        <end position="232"/>
    </location>
</feature>
<keyword evidence="9" id="KW-1003">Cell membrane</keyword>
<evidence type="ECO:0000256" key="1">
    <source>
        <dbReference type="ARBA" id="ARBA00004127"/>
    </source>
</evidence>
<keyword evidence="5 9" id="KW-1278">Translocase</keyword>
<evidence type="ECO:0000256" key="6">
    <source>
        <dbReference type="ARBA" id="ARBA00022982"/>
    </source>
</evidence>
<protein>
    <recommendedName>
        <fullName evidence="9">Ion-translocating oxidoreductase complex subunit E</fullName>
        <ecNumber evidence="9">7.-.-.-</ecNumber>
    </recommendedName>
    <alternativeName>
        <fullName evidence="9">Rnf electron transport complex subunit E</fullName>
    </alternativeName>
</protein>
<reference evidence="10 11" key="1">
    <citation type="submission" date="2022-10" db="EMBL/GenBank/DDBJ databases">
        <title>Marinomonas transparenta sp. nov. and Marinomonas sargassi sp. nov., isolated from marine alga (Sargassum natans (L.) Gaillon).</title>
        <authorList>
            <person name="Wang Y."/>
        </authorList>
    </citation>
    <scope>NUCLEOTIDE SEQUENCE [LARGE SCALE GENOMIC DNA]</scope>
    <source>
        <strain evidence="10 11">C2222</strain>
    </source>
</reference>
<keyword evidence="8 9" id="KW-0472">Membrane</keyword>
<feature type="transmembrane region" description="Helical" evidence="9">
    <location>
        <begin position="99"/>
        <end position="117"/>
    </location>
</feature>
<evidence type="ECO:0000256" key="3">
    <source>
        <dbReference type="ARBA" id="ARBA00022519"/>
    </source>
</evidence>
<dbReference type="RefSeq" id="WP_263530608.1">
    <property type="nucleotide sequence ID" value="NZ_JAOVZB010000004.1"/>
</dbReference>
<comment type="caution">
    <text evidence="10">The sequence shown here is derived from an EMBL/GenBank/DDBJ whole genome shotgun (WGS) entry which is preliminary data.</text>
</comment>
<evidence type="ECO:0000256" key="9">
    <source>
        <dbReference type="HAMAP-Rule" id="MF_00478"/>
    </source>
</evidence>
<keyword evidence="11" id="KW-1185">Reference proteome</keyword>
<feature type="transmembrane region" description="Helical" evidence="9">
    <location>
        <begin position="124"/>
        <end position="143"/>
    </location>
</feature>
<dbReference type="PIRSF" id="PIRSF006102">
    <property type="entry name" value="NQR_DE"/>
    <property type="match status" value="1"/>
</dbReference>
<sequence>MKASAEMATNDTLAEGTANEAAEEAEEAKITTNYAEIIYNGIWKNNPALVQLLGLCPMLAVTSTVVNSLGLGLATLIVLVGSNIAVSLIRNYVADAVRLPAFVMIIASFTTCIELIMQAYTYELYQILGIFIPLIVTNCAILGRADAFASRNPVLPSAIDGFMMGIGFGIILVALGAMRELIGQGTLFADMHLLFGEAAVNWKWVVFEDYPNVLFAILPPGAFIGLGLIIAFKNYLDEQEKKRIAAEKAKAGPSESKRVRVTS</sequence>
<dbReference type="Proteomes" id="UP001209713">
    <property type="component" value="Unassembled WGS sequence"/>
</dbReference>
<comment type="subcellular location">
    <subcellularLocation>
        <location evidence="9">Cell inner membrane</location>
        <topology evidence="9">Multi-pass membrane protein</topology>
    </subcellularLocation>
    <subcellularLocation>
        <location evidence="1">Endomembrane system</location>
        <topology evidence="1">Multi-pass membrane protein</topology>
    </subcellularLocation>
</comment>